<reference evidence="8 9" key="1">
    <citation type="journal article" date="2021" name="Elife">
        <title>Chloroplast acquisition without the gene transfer in kleptoplastic sea slugs, Plakobranchus ocellatus.</title>
        <authorList>
            <person name="Maeda T."/>
            <person name="Takahashi S."/>
            <person name="Yoshida T."/>
            <person name="Shimamura S."/>
            <person name="Takaki Y."/>
            <person name="Nagai Y."/>
            <person name="Toyoda A."/>
            <person name="Suzuki Y."/>
            <person name="Arimoto A."/>
            <person name="Ishii H."/>
            <person name="Satoh N."/>
            <person name="Nishiyama T."/>
            <person name="Hasebe M."/>
            <person name="Maruyama T."/>
            <person name="Minagawa J."/>
            <person name="Obokata J."/>
            <person name="Shigenobu S."/>
        </authorList>
    </citation>
    <scope>NUCLEOTIDE SEQUENCE [LARGE SCALE GENOMIC DNA]</scope>
</reference>
<gene>
    <name evidence="8" type="ORF">ElyMa_002560700</name>
</gene>
<organism evidence="8 9">
    <name type="scientific">Elysia marginata</name>
    <dbReference type="NCBI Taxonomy" id="1093978"/>
    <lineage>
        <taxon>Eukaryota</taxon>
        <taxon>Metazoa</taxon>
        <taxon>Spiralia</taxon>
        <taxon>Lophotrochozoa</taxon>
        <taxon>Mollusca</taxon>
        <taxon>Gastropoda</taxon>
        <taxon>Heterobranchia</taxon>
        <taxon>Euthyneura</taxon>
        <taxon>Panpulmonata</taxon>
        <taxon>Sacoglossa</taxon>
        <taxon>Placobranchoidea</taxon>
        <taxon>Plakobranchidae</taxon>
        <taxon>Elysia</taxon>
    </lineage>
</organism>
<dbReference type="PANTHER" id="PTHR22777:SF32">
    <property type="entry name" value="UPF0053 INNER MEMBRANE PROTEIN YFJD"/>
    <property type="match status" value="1"/>
</dbReference>
<dbReference type="GO" id="GO:0050660">
    <property type="term" value="F:flavin adenine dinucleotide binding"/>
    <property type="evidence" value="ECO:0007669"/>
    <property type="project" value="InterPro"/>
</dbReference>
<keyword evidence="4" id="KW-0677">Repeat</keyword>
<dbReference type="Pfam" id="PF00571">
    <property type="entry name" value="CBS"/>
    <property type="match status" value="2"/>
</dbReference>
<name>A0AAV4GXN0_9GAST</name>
<evidence type="ECO:0000256" key="3">
    <source>
        <dbReference type="ARBA" id="ARBA00022475"/>
    </source>
</evidence>
<dbReference type="InterPro" id="IPR044751">
    <property type="entry name" value="Ion_transp-like_CBS"/>
</dbReference>
<keyword evidence="5 6" id="KW-0129">CBS domain</keyword>
<evidence type="ECO:0000256" key="5">
    <source>
        <dbReference type="ARBA" id="ARBA00023122"/>
    </source>
</evidence>
<evidence type="ECO:0000259" key="7">
    <source>
        <dbReference type="PROSITE" id="PS51371"/>
    </source>
</evidence>
<dbReference type="SUPFAM" id="SSF54631">
    <property type="entry name" value="CBS-domain pair"/>
    <property type="match status" value="1"/>
</dbReference>
<protein>
    <submittedName>
        <fullName evidence="8">Protein involved in gliding motility GldE</fullName>
    </submittedName>
</protein>
<dbReference type="InterPro" id="IPR046342">
    <property type="entry name" value="CBS_dom_sf"/>
</dbReference>
<evidence type="ECO:0000256" key="4">
    <source>
        <dbReference type="ARBA" id="ARBA00022737"/>
    </source>
</evidence>
<dbReference type="GO" id="GO:0005886">
    <property type="term" value="C:plasma membrane"/>
    <property type="evidence" value="ECO:0007669"/>
    <property type="project" value="UniProtKB-SubCell"/>
</dbReference>
<dbReference type="InterPro" id="IPR005170">
    <property type="entry name" value="Transptr-assoc_dom"/>
</dbReference>
<comment type="similarity">
    <text evidence="2">Belongs to the UPF0053 family.</text>
</comment>
<comment type="subcellular location">
    <subcellularLocation>
        <location evidence="1">Cell membrane</location>
        <topology evidence="1">Multi-pass membrane protein</topology>
    </subcellularLocation>
</comment>
<evidence type="ECO:0000256" key="2">
    <source>
        <dbReference type="ARBA" id="ARBA00006337"/>
    </source>
</evidence>
<dbReference type="Pfam" id="PF03471">
    <property type="entry name" value="CorC_HlyC"/>
    <property type="match status" value="1"/>
</dbReference>
<evidence type="ECO:0000313" key="9">
    <source>
        <dbReference type="Proteomes" id="UP000762676"/>
    </source>
</evidence>
<dbReference type="InterPro" id="IPR000644">
    <property type="entry name" value="CBS_dom"/>
</dbReference>
<dbReference type="InterPro" id="IPR036318">
    <property type="entry name" value="FAD-bd_PCMH-like_sf"/>
</dbReference>
<evidence type="ECO:0000256" key="6">
    <source>
        <dbReference type="PROSITE-ProRule" id="PRU00703"/>
    </source>
</evidence>
<dbReference type="InterPro" id="IPR016169">
    <property type="entry name" value="FAD-bd_PCMH_sub2"/>
</dbReference>
<dbReference type="PROSITE" id="PS51371">
    <property type="entry name" value="CBS"/>
    <property type="match status" value="1"/>
</dbReference>
<dbReference type="Proteomes" id="UP000762676">
    <property type="component" value="Unassembled WGS sequence"/>
</dbReference>
<dbReference type="PANTHER" id="PTHR22777">
    <property type="entry name" value="HEMOLYSIN-RELATED"/>
    <property type="match status" value="1"/>
</dbReference>
<comment type="caution">
    <text evidence="8">The sequence shown here is derived from an EMBL/GenBank/DDBJ whole genome shotgun (WGS) entry which is preliminary data.</text>
</comment>
<keyword evidence="3" id="KW-1003">Cell membrane</keyword>
<dbReference type="FunFam" id="3.10.580.10:FF:000002">
    <property type="entry name" value="Magnesium/cobalt efflux protein CorC"/>
    <property type="match status" value="1"/>
</dbReference>
<dbReference type="SMART" id="SM01091">
    <property type="entry name" value="CorC_HlyC"/>
    <property type="match status" value="1"/>
</dbReference>
<dbReference type="AlphaFoldDB" id="A0AAV4GXN0"/>
<dbReference type="Gene3D" id="3.30.465.10">
    <property type="match status" value="1"/>
</dbReference>
<proteinExistence type="inferred from homology"/>
<keyword evidence="3" id="KW-0472">Membrane</keyword>
<dbReference type="CDD" id="cd04590">
    <property type="entry name" value="CBS_pair_CorC_HlyC_assoc"/>
    <property type="match status" value="1"/>
</dbReference>
<feature type="domain" description="CBS" evidence="7">
    <location>
        <begin position="122"/>
        <end position="185"/>
    </location>
</feature>
<evidence type="ECO:0000313" key="8">
    <source>
        <dbReference type="EMBL" id="GFR90179.1"/>
    </source>
</evidence>
<sequence length="335" mass="39107">MSNESLRCIQVDDIEEANSETGWVKEQWVGYNTGNCDITELEDENFEKALVDKEIDHFLDKYVISDRVDSPSESNEYAAWEKDETAEYRALEFTLKEQTPRYEKKILEGILAFGKKETKQVMRSRVDIIAIEESLSFEKVVDFITRHSFSRIPVYKETIDNIIGVLFAKDLLPYLDRDYYNWRTLVRNVMFTSESKKLNDLFRDFQVEKNHLAIVVDEYGGTSGLITLEDVMEEIVGEINDEFDTKSIGVRRIDKKNYEFEGKTLLNDFYKYLKDEDLEAFEDKRGENYSLGGFLIEMNGALPKKGQQIDFSTCRFTIIDSDDKKINKINVNFLK</sequence>
<evidence type="ECO:0000256" key="1">
    <source>
        <dbReference type="ARBA" id="ARBA00004651"/>
    </source>
</evidence>
<accession>A0AAV4GXN0</accession>
<keyword evidence="9" id="KW-1185">Reference proteome</keyword>
<dbReference type="EMBL" id="BMAT01005273">
    <property type="protein sequence ID" value="GFR90179.1"/>
    <property type="molecule type" value="Genomic_DNA"/>
</dbReference>
<dbReference type="Gene3D" id="3.10.580.10">
    <property type="entry name" value="CBS-domain"/>
    <property type="match status" value="1"/>
</dbReference>
<dbReference type="SUPFAM" id="SSF56176">
    <property type="entry name" value="FAD-binding/transporter-associated domain-like"/>
    <property type="match status" value="1"/>
</dbReference>